<evidence type="ECO:0000256" key="4">
    <source>
        <dbReference type="ARBA" id="ARBA00022723"/>
    </source>
</evidence>
<dbReference type="SUPFAM" id="SSF53300">
    <property type="entry name" value="vWA-like"/>
    <property type="match status" value="1"/>
</dbReference>
<dbReference type="InterPro" id="IPR036465">
    <property type="entry name" value="vWFA_dom_sf"/>
</dbReference>
<evidence type="ECO:0000256" key="2">
    <source>
        <dbReference type="ARBA" id="ARBA00007814"/>
    </source>
</evidence>
<evidence type="ECO:0000256" key="6">
    <source>
        <dbReference type="ARBA" id="ARBA00023274"/>
    </source>
</evidence>
<dbReference type="PROSITE" id="PS50988">
    <property type="entry name" value="TROVE"/>
    <property type="match status" value="1"/>
</dbReference>
<dbReference type="InterPro" id="IPR037214">
    <property type="entry name" value="TROVE_dom_sf"/>
</dbReference>
<keyword evidence="9" id="KW-1185">Reference proteome</keyword>
<evidence type="ECO:0000256" key="3">
    <source>
        <dbReference type="ARBA" id="ARBA00022490"/>
    </source>
</evidence>
<dbReference type="SUPFAM" id="SSF140864">
    <property type="entry name" value="TROVE domain-like"/>
    <property type="match status" value="1"/>
</dbReference>
<proteinExistence type="inferred from homology"/>
<evidence type="ECO:0000259" key="7">
    <source>
        <dbReference type="PROSITE" id="PS50988"/>
    </source>
</evidence>
<dbReference type="PANTHER" id="PTHR14202">
    <property type="entry name" value="60 KDA RIBONUCLEOPROTEIN SSA/RO"/>
    <property type="match status" value="1"/>
</dbReference>
<gene>
    <name evidence="8" type="ORF">QM480_16685</name>
</gene>
<dbReference type="EMBL" id="JASHID010000012">
    <property type="protein sequence ID" value="MDI9865981.1"/>
    <property type="molecule type" value="Genomic_DNA"/>
</dbReference>
<name>A0ABT6YQX7_9BACT</name>
<comment type="subcellular location">
    <subcellularLocation>
        <location evidence="1">Cytoplasm</location>
    </subcellularLocation>
</comment>
<keyword evidence="6" id="KW-0687">Ribonucleoprotein</keyword>
<reference evidence="8 9" key="1">
    <citation type="submission" date="2023-05" db="EMBL/GenBank/DDBJ databases">
        <title>Novel species of genus Flectobacillus isolated from stream in China.</title>
        <authorList>
            <person name="Lu H."/>
        </authorList>
    </citation>
    <scope>NUCLEOTIDE SEQUENCE [LARGE SCALE GENOMIC DNA]</scope>
    <source>
        <strain evidence="8 9">DC10W</strain>
    </source>
</reference>
<keyword evidence="4" id="KW-0479">Metal-binding</keyword>
<protein>
    <submittedName>
        <fullName evidence="8">TROVE domain-containing protein</fullName>
    </submittedName>
</protein>
<dbReference type="Gene3D" id="3.40.50.410">
    <property type="entry name" value="von Willebrand factor, type A domain"/>
    <property type="match status" value="1"/>
</dbReference>
<accession>A0ABT6YQX7</accession>
<dbReference type="PANTHER" id="PTHR14202:SF0">
    <property type="entry name" value="RNA-BINDING PROTEIN RO60"/>
    <property type="match status" value="1"/>
</dbReference>
<evidence type="ECO:0000256" key="5">
    <source>
        <dbReference type="ARBA" id="ARBA00022884"/>
    </source>
</evidence>
<dbReference type="InterPro" id="IPR008858">
    <property type="entry name" value="TROVE_dom"/>
</dbReference>
<evidence type="ECO:0000313" key="8">
    <source>
        <dbReference type="EMBL" id="MDI9865981.1"/>
    </source>
</evidence>
<dbReference type="InterPro" id="IPR040322">
    <property type="entry name" value="TROVE2"/>
</dbReference>
<keyword evidence="3" id="KW-0963">Cytoplasm</keyword>
<comment type="caution">
    <text evidence="8">The sequence shown here is derived from an EMBL/GenBank/DDBJ whole genome shotgun (WGS) entry which is preliminary data.</text>
</comment>
<evidence type="ECO:0000313" key="9">
    <source>
        <dbReference type="Proteomes" id="UP001236569"/>
    </source>
</evidence>
<dbReference type="Proteomes" id="UP001236569">
    <property type="component" value="Unassembled WGS sequence"/>
</dbReference>
<dbReference type="Pfam" id="PF05731">
    <property type="entry name" value="TROVE"/>
    <property type="match status" value="2"/>
</dbReference>
<keyword evidence="5" id="KW-0694">RNA-binding</keyword>
<sequence>MKFNFLKKTNTILKNYEGAPSYQLSPEMELYSATVSSLLHDSFYEKAEDRLIRLQQLIEKVSPEYCAKLAVYARRSMNLRSVPIVLSVELAKKAEAGAWVGKAIEQVVMRPDEITEILAYYQQTNQRTGTKRLNRLSKQIQKGLAKAFNQFDEYQFAKYNQNTEVKLRDALFLVHPKPKDLVQQAVFDKITQDTLSTPYTWETELSALGQLHFESKNAKNKAFKDKWEELILSKKVGYMALLRNLRNMLESNISDECLDMVLTYLADENAIKSAKQLPFRYWSAYRELSNLTDGRVSGVFDTLEKAMLGSAQNMKGFGADTKVVLACDVSGSMQQKLSPRSSLMYFDIGLLLAIILQSRCKNVITGMFGDTWKVIPVSNKNILSNVEAFHRREGEVGYSTNAHLVIEDLLKREYRADKVMIFTDTQLWNSQNRNINSIQTTWQKYKSKYPKAKLYLFDLAGYGQSPLRVESGDVYLLAGWSDKVFDVLDALENGQSIVDFIQGIDL</sequence>
<feature type="domain" description="TROVE" evidence="7">
    <location>
        <begin position="13"/>
        <end position="319"/>
    </location>
</feature>
<dbReference type="RefSeq" id="WP_283370898.1">
    <property type="nucleotide sequence ID" value="NZ_JASHID010000012.1"/>
</dbReference>
<evidence type="ECO:0000256" key="1">
    <source>
        <dbReference type="ARBA" id="ARBA00004496"/>
    </source>
</evidence>
<comment type="similarity">
    <text evidence="2">Belongs to the Ro 60 kDa family.</text>
</comment>
<organism evidence="8 9">
    <name type="scientific">Flectobacillus longus</name>
    <dbReference type="NCBI Taxonomy" id="2984207"/>
    <lineage>
        <taxon>Bacteria</taxon>
        <taxon>Pseudomonadati</taxon>
        <taxon>Bacteroidota</taxon>
        <taxon>Cytophagia</taxon>
        <taxon>Cytophagales</taxon>
        <taxon>Flectobacillaceae</taxon>
        <taxon>Flectobacillus</taxon>
    </lineage>
</organism>